<dbReference type="RefSeq" id="WP_377334217.1">
    <property type="nucleotide sequence ID" value="NZ_JBHSGB010000010.1"/>
</dbReference>
<evidence type="ECO:0000256" key="1">
    <source>
        <dbReference type="SAM" id="MobiDB-lite"/>
    </source>
</evidence>
<protein>
    <submittedName>
        <fullName evidence="2">Uncharacterized protein</fullName>
    </submittedName>
</protein>
<proteinExistence type="predicted"/>
<gene>
    <name evidence="2" type="ORF">ACFO3I_11990</name>
</gene>
<comment type="caution">
    <text evidence="2">The sequence shown here is derived from an EMBL/GenBank/DDBJ whole genome shotgun (WGS) entry which is preliminary data.</text>
</comment>
<organism evidence="2 3">
    <name type="scientific">Rheinheimera marina</name>
    <dbReference type="NCBI Taxonomy" id="1774958"/>
    <lineage>
        <taxon>Bacteria</taxon>
        <taxon>Pseudomonadati</taxon>
        <taxon>Pseudomonadota</taxon>
        <taxon>Gammaproteobacteria</taxon>
        <taxon>Chromatiales</taxon>
        <taxon>Chromatiaceae</taxon>
        <taxon>Rheinheimera</taxon>
    </lineage>
</organism>
<keyword evidence="3" id="KW-1185">Reference proteome</keyword>
<accession>A0ABV9JNE6</accession>
<sequence>MQTIDNNVSRMEVVSFNPAINQRKEKVALQMITELAETTHIAQQVEALFYVRQIEQGCLPGSLLAGPFNDEQTARQHQQNHSKSGVFRETII</sequence>
<name>A0ABV9JNE6_9GAMM</name>
<evidence type="ECO:0000313" key="3">
    <source>
        <dbReference type="Proteomes" id="UP001595962"/>
    </source>
</evidence>
<feature type="region of interest" description="Disordered" evidence="1">
    <location>
        <begin position="72"/>
        <end position="92"/>
    </location>
</feature>
<dbReference type="EMBL" id="JBHSGB010000010">
    <property type="protein sequence ID" value="MFC4655729.1"/>
    <property type="molecule type" value="Genomic_DNA"/>
</dbReference>
<reference evidence="3" key="1">
    <citation type="journal article" date="2019" name="Int. J. Syst. Evol. Microbiol.">
        <title>The Global Catalogue of Microorganisms (GCM) 10K type strain sequencing project: providing services to taxonomists for standard genome sequencing and annotation.</title>
        <authorList>
            <consortium name="The Broad Institute Genomics Platform"/>
            <consortium name="The Broad Institute Genome Sequencing Center for Infectious Disease"/>
            <person name="Wu L."/>
            <person name="Ma J."/>
        </authorList>
    </citation>
    <scope>NUCLEOTIDE SEQUENCE [LARGE SCALE GENOMIC DNA]</scope>
    <source>
        <strain evidence="3">DT28</strain>
    </source>
</reference>
<evidence type="ECO:0000313" key="2">
    <source>
        <dbReference type="EMBL" id="MFC4655729.1"/>
    </source>
</evidence>
<dbReference type="Proteomes" id="UP001595962">
    <property type="component" value="Unassembled WGS sequence"/>
</dbReference>